<feature type="domain" description="Rhodopsin" evidence="7">
    <location>
        <begin position="2"/>
        <end position="110"/>
    </location>
</feature>
<accession>A0A9W9FI53</accession>
<evidence type="ECO:0000313" key="8">
    <source>
        <dbReference type="EMBL" id="KAJ5100548.1"/>
    </source>
</evidence>
<feature type="compositionally biased region" description="Basic and acidic residues" evidence="6">
    <location>
        <begin position="133"/>
        <end position="146"/>
    </location>
</feature>
<comment type="caution">
    <text evidence="8">The sequence shown here is derived from an EMBL/GenBank/DDBJ whole genome shotgun (WGS) entry which is preliminary data.</text>
</comment>
<keyword evidence="9" id="KW-1185">Reference proteome</keyword>
<feature type="region of interest" description="Disordered" evidence="6">
    <location>
        <begin position="118"/>
        <end position="153"/>
    </location>
</feature>
<evidence type="ECO:0000256" key="6">
    <source>
        <dbReference type="SAM" id="MobiDB-lite"/>
    </source>
</evidence>
<dbReference type="AlphaFoldDB" id="A0A9W9FI53"/>
<protein>
    <recommendedName>
        <fullName evidence="7">Rhodopsin domain-containing protein</fullName>
    </recommendedName>
</protein>
<reference evidence="8" key="2">
    <citation type="journal article" date="2023" name="IMA Fungus">
        <title>Comparative genomic study of the Penicillium genus elucidates a diverse pangenome and 15 lateral gene transfer events.</title>
        <authorList>
            <person name="Petersen C."/>
            <person name="Sorensen T."/>
            <person name="Nielsen M.R."/>
            <person name="Sondergaard T.E."/>
            <person name="Sorensen J.L."/>
            <person name="Fitzpatrick D.A."/>
            <person name="Frisvad J.C."/>
            <person name="Nielsen K.L."/>
        </authorList>
    </citation>
    <scope>NUCLEOTIDE SEQUENCE</scope>
    <source>
        <strain evidence="8">IBT 30069</strain>
    </source>
</reference>
<keyword evidence="3" id="KW-1133">Transmembrane helix</keyword>
<reference evidence="8" key="1">
    <citation type="submission" date="2022-11" db="EMBL/GenBank/DDBJ databases">
        <authorList>
            <person name="Petersen C."/>
        </authorList>
    </citation>
    <scope>NUCLEOTIDE SEQUENCE</scope>
    <source>
        <strain evidence="8">IBT 30069</strain>
    </source>
</reference>
<dbReference type="OrthoDB" id="5329176at2759"/>
<dbReference type="InterPro" id="IPR049326">
    <property type="entry name" value="Rhodopsin_dom_fungi"/>
</dbReference>
<proteinExistence type="inferred from homology"/>
<comment type="similarity">
    <text evidence="5">Belongs to the SAT4 family.</text>
</comment>
<evidence type="ECO:0000256" key="3">
    <source>
        <dbReference type="ARBA" id="ARBA00022989"/>
    </source>
</evidence>
<name>A0A9W9FI53_9EURO</name>
<organism evidence="8 9">
    <name type="scientific">Penicillium angulare</name>
    <dbReference type="NCBI Taxonomy" id="116970"/>
    <lineage>
        <taxon>Eukaryota</taxon>
        <taxon>Fungi</taxon>
        <taxon>Dikarya</taxon>
        <taxon>Ascomycota</taxon>
        <taxon>Pezizomycotina</taxon>
        <taxon>Eurotiomycetes</taxon>
        <taxon>Eurotiomycetidae</taxon>
        <taxon>Eurotiales</taxon>
        <taxon>Aspergillaceae</taxon>
        <taxon>Penicillium</taxon>
    </lineage>
</organism>
<evidence type="ECO:0000256" key="1">
    <source>
        <dbReference type="ARBA" id="ARBA00004141"/>
    </source>
</evidence>
<gene>
    <name evidence="8" type="ORF">N7456_006600</name>
</gene>
<dbReference type="PANTHER" id="PTHR33048:SF47">
    <property type="entry name" value="INTEGRAL MEMBRANE PROTEIN-RELATED"/>
    <property type="match status" value="1"/>
</dbReference>
<evidence type="ECO:0000256" key="5">
    <source>
        <dbReference type="ARBA" id="ARBA00038359"/>
    </source>
</evidence>
<dbReference type="PANTHER" id="PTHR33048">
    <property type="entry name" value="PTH11-LIKE INTEGRAL MEMBRANE PROTEIN (AFU_ORTHOLOGUE AFUA_5G11245)"/>
    <property type="match status" value="1"/>
</dbReference>
<keyword evidence="2" id="KW-0812">Transmembrane</keyword>
<evidence type="ECO:0000259" key="7">
    <source>
        <dbReference type="Pfam" id="PF20684"/>
    </source>
</evidence>
<dbReference type="InterPro" id="IPR052337">
    <property type="entry name" value="SAT4-like"/>
</dbReference>
<dbReference type="GO" id="GO:0016020">
    <property type="term" value="C:membrane"/>
    <property type="evidence" value="ECO:0007669"/>
    <property type="project" value="UniProtKB-SubCell"/>
</dbReference>
<evidence type="ECO:0000256" key="4">
    <source>
        <dbReference type="ARBA" id="ARBA00023136"/>
    </source>
</evidence>
<dbReference type="Proteomes" id="UP001149165">
    <property type="component" value="Unassembled WGS sequence"/>
</dbReference>
<sequence length="153" mass="16894">MCRPFAANWDPNIAGHCLDTVAIYTWGSLPNIISDVGLLVLPMPAIWSLHTSLRTKVQLTITFALGSLSFFVHQSNDFTWIGATHGIWGQAEPAAYLVCACVITFKPLFDAVFCKRKRKRKSGEESLVPKTGELGRDQEVGSRKEEEVQDNGG</sequence>
<keyword evidence="4" id="KW-0472">Membrane</keyword>
<comment type="subcellular location">
    <subcellularLocation>
        <location evidence="1">Membrane</location>
        <topology evidence="1">Multi-pass membrane protein</topology>
    </subcellularLocation>
</comment>
<evidence type="ECO:0000313" key="9">
    <source>
        <dbReference type="Proteomes" id="UP001149165"/>
    </source>
</evidence>
<dbReference type="EMBL" id="JAPQKH010000004">
    <property type="protein sequence ID" value="KAJ5100548.1"/>
    <property type="molecule type" value="Genomic_DNA"/>
</dbReference>
<evidence type="ECO:0000256" key="2">
    <source>
        <dbReference type="ARBA" id="ARBA00022692"/>
    </source>
</evidence>
<dbReference type="Pfam" id="PF20684">
    <property type="entry name" value="Fung_rhodopsin"/>
    <property type="match status" value="1"/>
</dbReference>